<dbReference type="EMBL" id="JAHCVI010000001">
    <property type="protein sequence ID" value="KAG7291861.1"/>
    <property type="molecule type" value="Genomic_DNA"/>
</dbReference>
<protein>
    <submittedName>
        <fullName evidence="2">Uncharacterized protein</fullName>
    </submittedName>
</protein>
<keyword evidence="1" id="KW-0472">Membrane</keyword>
<keyword evidence="1" id="KW-0812">Transmembrane</keyword>
<proteinExistence type="predicted"/>
<dbReference type="Proteomes" id="UP001197093">
    <property type="component" value="Unassembled WGS sequence"/>
</dbReference>
<evidence type="ECO:0000256" key="1">
    <source>
        <dbReference type="SAM" id="Phobius"/>
    </source>
</evidence>
<gene>
    <name evidence="2" type="ORF">NEMBOFW57_001883</name>
</gene>
<feature type="transmembrane region" description="Helical" evidence="1">
    <location>
        <begin position="88"/>
        <end position="107"/>
    </location>
</feature>
<keyword evidence="3" id="KW-1185">Reference proteome</keyword>
<name>A0AAD4F2G8_9PEZI</name>
<organism evidence="2 3">
    <name type="scientific">Staphylotrichum longicolle</name>
    <dbReference type="NCBI Taxonomy" id="669026"/>
    <lineage>
        <taxon>Eukaryota</taxon>
        <taxon>Fungi</taxon>
        <taxon>Dikarya</taxon>
        <taxon>Ascomycota</taxon>
        <taxon>Pezizomycotina</taxon>
        <taxon>Sordariomycetes</taxon>
        <taxon>Sordariomycetidae</taxon>
        <taxon>Sordariales</taxon>
        <taxon>Chaetomiaceae</taxon>
        <taxon>Staphylotrichum</taxon>
    </lineage>
</organism>
<sequence>MTGYAVKTEAYVKDSPGETGNYIKFNEFDVVAYVIHDGWRIGKTGDYLVPYGSMDHTNSTKLMYMLANKTYDADYINTYGRCQSNSDLFVLVIALLIWTIGIWMVWFKARINQLSGEVPNGWKGLLHLASSMKSDLSATGIDPTALSDDQLRVEIQRHLQGGTVSALNRHRHCQN</sequence>
<comment type="caution">
    <text evidence="2">The sequence shown here is derived from an EMBL/GenBank/DDBJ whole genome shotgun (WGS) entry which is preliminary data.</text>
</comment>
<evidence type="ECO:0000313" key="3">
    <source>
        <dbReference type="Proteomes" id="UP001197093"/>
    </source>
</evidence>
<keyword evidence="1" id="KW-1133">Transmembrane helix</keyword>
<evidence type="ECO:0000313" key="2">
    <source>
        <dbReference type="EMBL" id="KAG7291861.1"/>
    </source>
</evidence>
<dbReference type="AlphaFoldDB" id="A0AAD4F2G8"/>
<reference evidence="2" key="1">
    <citation type="submission" date="2023-02" db="EMBL/GenBank/DDBJ databases">
        <authorList>
            <person name="Palmer J.M."/>
        </authorList>
    </citation>
    <scope>NUCLEOTIDE SEQUENCE</scope>
    <source>
        <strain evidence="2">FW57</strain>
    </source>
</reference>
<accession>A0AAD4F2G8</accession>